<dbReference type="GO" id="GO:0003755">
    <property type="term" value="F:peptidyl-prolyl cis-trans isomerase activity"/>
    <property type="evidence" value="ECO:0007669"/>
    <property type="project" value="UniProtKB-KW"/>
</dbReference>
<dbReference type="GO" id="GO:0015031">
    <property type="term" value="P:protein transport"/>
    <property type="evidence" value="ECO:0007669"/>
    <property type="project" value="InterPro"/>
</dbReference>
<dbReference type="PROSITE" id="PS50059">
    <property type="entry name" value="FKBP_PPIASE"/>
    <property type="match status" value="1"/>
</dbReference>
<dbReference type="SUPFAM" id="SSF54534">
    <property type="entry name" value="FKBP-like"/>
    <property type="match status" value="1"/>
</dbReference>
<dbReference type="GO" id="GO:0005737">
    <property type="term" value="C:cytoplasm"/>
    <property type="evidence" value="ECO:0007669"/>
    <property type="project" value="UniProtKB-SubCell"/>
</dbReference>
<dbReference type="Pfam" id="PF05698">
    <property type="entry name" value="Trigger_C"/>
    <property type="match status" value="1"/>
</dbReference>
<sequence length="423" mass="47389">MVCLISCKRKERRIWDIMKKRVVILFLCMTMVLSMGACGTDSDKKASTQQGTQETASEVFDGPHSAQMKLDLSKLVTKLADYKGIDVTISGNYDVTDDQVEQNLMSLLSYYGITGVEVKDRDTVQKNDYVKVDYTGYLDGDAFDGGSATDTMIDVANNCDATQKTNYIDGFSDGLVGAKVGEEVSSDVTFPENYQSSDLAGKKTTFKFKIKGIYKPVTMDTLTDDMVADAFTEQKITTKKDLVAYVRQVLEKQAANSKSQASISAVEDDLLDKCKVTIPDEYLDARLQEYQHEFEADNCNDTQTLEQYAKNNNTTVDDMKKQWKELMIKQIKIEFIFGRIAEKENITISDDDFKSFVDYLVSSGNSQMADENAVYKYYGGGNKEDGKKTLRQLYVVNQAISYVVEKANITVEPDTQTTESSEN</sequence>
<dbReference type="PIRSF" id="PIRSF003095">
    <property type="entry name" value="Trigger_factor"/>
    <property type="match status" value="1"/>
</dbReference>
<dbReference type="Gene3D" id="1.10.3120.10">
    <property type="entry name" value="Trigger factor, C-terminal domain"/>
    <property type="match status" value="1"/>
</dbReference>
<dbReference type="InterPro" id="IPR001179">
    <property type="entry name" value="PPIase_FKBP_dom"/>
</dbReference>
<evidence type="ECO:0000256" key="1">
    <source>
        <dbReference type="ARBA" id="ARBA00000971"/>
    </source>
</evidence>
<dbReference type="GO" id="GO:0051301">
    <property type="term" value="P:cell division"/>
    <property type="evidence" value="ECO:0007669"/>
    <property type="project" value="UniProtKB-KW"/>
</dbReference>
<evidence type="ECO:0000259" key="8">
    <source>
        <dbReference type="PROSITE" id="PS50059"/>
    </source>
</evidence>
<evidence type="ECO:0000313" key="10">
    <source>
        <dbReference type="Proteomes" id="UP000446657"/>
    </source>
</evidence>
<evidence type="ECO:0000256" key="3">
    <source>
        <dbReference type="ARBA" id="ARBA00022618"/>
    </source>
</evidence>
<dbReference type="Proteomes" id="UP000446657">
    <property type="component" value="Unassembled WGS sequence"/>
</dbReference>
<dbReference type="Pfam" id="PF00254">
    <property type="entry name" value="FKBP_C"/>
    <property type="match status" value="1"/>
</dbReference>
<dbReference type="EC" id="5.2.1.8" evidence="7"/>
<protein>
    <recommendedName>
        <fullName evidence="7">peptidylprolyl isomerase</fullName>
        <ecNumber evidence="7">5.2.1.8</ecNumber>
    </recommendedName>
</protein>
<comment type="caution">
    <text evidence="9">The sequence shown here is derived from an EMBL/GenBank/DDBJ whole genome shotgun (WGS) entry which is preliminary data.</text>
</comment>
<proteinExistence type="predicted"/>
<dbReference type="EMBL" id="WNAL01000016">
    <property type="protein sequence ID" value="MTR81878.1"/>
    <property type="molecule type" value="Genomic_DNA"/>
</dbReference>
<dbReference type="InterPro" id="IPR008880">
    <property type="entry name" value="Trigger_fac_C"/>
</dbReference>
<reference evidence="9 10" key="1">
    <citation type="journal article" date="2019" name="Nat. Med.">
        <title>A library of human gut bacterial isolates paired with longitudinal multiomics data enables mechanistic microbiome research.</title>
        <authorList>
            <person name="Poyet M."/>
            <person name="Groussin M."/>
            <person name="Gibbons S.M."/>
            <person name="Avila-Pacheco J."/>
            <person name="Jiang X."/>
            <person name="Kearney S.M."/>
            <person name="Perrotta A.R."/>
            <person name="Berdy B."/>
            <person name="Zhao S."/>
            <person name="Lieberman T.D."/>
            <person name="Swanson P.K."/>
            <person name="Smith M."/>
            <person name="Roesemann S."/>
            <person name="Alexander J.E."/>
            <person name="Rich S.A."/>
            <person name="Livny J."/>
            <person name="Vlamakis H."/>
            <person name="Clish C."/>
            <person name="Bullock K."/>
            <person name="Deik A."/>
            <person name="Scott J."/>
            <person name="Pierce K.A."/>
            <person name="Xavier R.J."/>
            <person name="Alm E.J."/>
        </authorList>
    </citation>
    <scope>NUCLEOTIDE SEQUENCE [LARGE SCALE GENOMIC DNA]</scope>
    <source>
        <strain evidence="9 10">BIOML-A1</strain>
    </source>
</reference>
<evidence type="ECO:0000256" key="5">
    <source>
        <dbReference type="ARBA" id="ARBA00023235"/>
    </source>
</evidence>
<dbReference type="InterPro" id="IPR027304">
    <property type="entry name" value="Trigger_fact/SurA_dom_sf"/>
</dbReference>
<evidence type="ECO:0000256" key="4">
    <source>
        <dbReference type="ARBA" id="ARBA00023110"/>
    </source>
</evidence>
<dbReference type="Gene3D" id="3.10.50.40">
    <property type="match status" value="1"/>
</dbReference>
<evidence type="ECO:0000256" key="2">
    <source>
        <dbReference type="ARBA" id="ARBA00004496"/>
    </source>
</evidence>
<accession>A0A844KMH1</accession>
<evidence type="ECO:0000256" key="7">
    <source>
        <dbReference type="PROSITE-ProRule" id="PRU00277"/>
    </source>
</evidence>
<keyword evidence="6" id="KW-0131">Cell cycle</keyword>
<dbReference type="InterPro" id="IPR037041">
    <property type="entry name" value="Trigger_fac_C_sf"/>
</dbReference>
<evidence type="ECO:0000313" key="9">
    <source>
        <dbReference type="EMBL" id="MTR81878.1"/>
    </source>
</evidence>
<dbReference type="AlphaFoldDB" id="A0A844KMH1"/>
<organism evidence="9 10">
    <name type="scientific">Roseburia faecis</name>
    <dbReference type="NCBI Taxonomy" id="301302"/>
    <lineage>
        <taxon>Bacteria</taxon>
        <taxon>Bacillati</taxon>
        <taxon>Bacillota</taxon>
        <taxon>Clostridia</taxon>
        <taxon>Lachnospirales</taxon>
        <taxon>Lachnospiraceae</taxon>
        <taxon>Roseburia</taxon>
    </lineage>
</organism>
<keyword evidence="4 7" id="KW-0697">Rotamase</keyword>
<gene>
    <name evidence="9" type="ORF">GMD30_09250</name>
</gene>
<comment type="subcellular location">
    <subcellularLocation>
        <location evidence="2">Cytoplasm</location>
    </subcellularLocation>
</comment>
<keyword evidence="3" id="KW-0132">Cell division</keyword>
<comment type="catalytic activity">
    <reaction evidence="1 7">
        <text>[protein]-peptidylproline (omega=180) = [protein]-peptidylproline (omega=0)</text>
        <dbReference type="Rhea" id="RHEA:16237"/>
        <dbReference type="Rhea" id="RHEA-COMP:10747"/>
        <dbReference type="Rhea" id="RHEA-COMP:10748"/>
        <dbReference type="ChEBI" id="CHEBI:83833"/>
        <dbReference type="ChEBI" id="CHEBI:83834"/>
        <dbReference type="EC" id="5.2.1.8"/>
    </reaction>
</comment>
<dbReference type="GO" id="GO:0006457">
    <property type="term" value="P:protein folding"/>
    <property type="evidence" value="ECO:0007669"/>
    <property type="project" value="InterPro"/>
</dbReference>
<keyword evidence="5 7" id="KW-0413">Isomerase</keyword>
<dbReference type="InterPro" id="IPR046357">
    <property type="entry name" value="PPIase_dom_sf"/>
</dbReference>
<feature type="domain" description="PPIase FKBP-type" evidence="8">
    <location>
        <begin position="127"/>
        <end position="216"/>
    </location>
</feature>
<dbReference type="SUPFAM" id="SSF109998">
    <property type="entry name" value="Triger factor/SurA peptide-binding domain-like"/>
    <property type="match status" value="1"/>
</dbReference>
<dbReference type="InterPro" id="IPR005215">
    <property type="entry name" value="Trig_fac"/>
</dbReference>
<evidence type="ECO:0000256" key="6">
    <source>
        <dbReference type="ARBA" id="ARBA00023306"/>
    </source>
</evidence>
<name>A0A844KMH1_9FIRM</name>